<organism evidence="1 2">
    <name type="scientific">Brassica carinata</name>
    <name type="common">Ethiopian mustard</name>
    <name type="synonym">Abyssinian cabbage</name>
    <dbReference type="NCBI Taxonomy" id="52824"/>
    <lineage>
        <taxon>Eukaryota</taxon>
        <taxon>Viridiplantae</taxon>
        <taxon>Streptophyta</taxon>
        <taxon>Embryophyta</taxon>
        <taxon>Tracheophyta</taxon>
        <taxon>Spermatophyta</taxon>
        <taxon>Magnoliopsida</taxon>
        <taxon>eudicotyledons</taxon>
        <taxon>Gunneridae</taxon>
        <taxon>Pentapetalae</taxon>
        <taxon>rosids</taxon>
        <taxon>malvids</taxon>
        <taxon>Brassicales</taxon>
        <taxon>Brassicaceae</taxon>
        <taxon>Brassiceae</taxon>
        <taxon>Brassica</taxon>
    </lineage>
</organism>
<sequence>MQCSPPPGSAPDSVGGSARVLLCRLRSVLASQPHTVSLELLVPLPPCLPLLSFGQGKMESRRSPPPPRYRCVLFAFQTVTLPLIAENKLTIIGRVTNPFRDLELLSTSYPKSEFGRAR</sequence>
<keyword evidence="2" id="KW-1185">Reference proteome</keyword>
<dbReference type="AlphaFoldDB" id="A0A8X7WS39"/>
<comment type="caution">
    <text evidence="1">The sequence shown here is derived from an EMBL/GenBank/DDBJ whole genome shotgun (WGS) entry which is preliminary data.</text>
</comment>
<dbReference type="Proteomes" id="UP000886595">
    <property type="component" value="Unassembled WGS sequence"/>
</dbReference>
<reference evidence="1 2" key="1">
    <citation type="submission" date="2020-02" db="EMBL/GenBank/DDBJ databases">
        <authorList>
            <person name="Ma Q."/>
            <person name="Huang Y."/>
            <person name="Song X."/>
            <person name="Pei D."/>
        </authorList>
    </citation>
    <scope>NUCLEOTIDE SEQUENCE [LARGE SCALE GENOMIC DNA]</scope>
    <source>
        <strain evidence="1">Sxm20200214</strain>
        <tissue evidence="1">Leaf</tissue>
    </source>
</reference>
<name>A0A8X7WS39_BRACI</name>
<proteinExistence type="predicted"/>
<evidence type="ECO:0000313" key="1">
    <source>
        <dbReference type="EMBL" id="KAG2334385.1"/>
    </source>
</evidence>
<protein>
    <submittedName>
        <fullName evidence="1">Uncharacterized protein</fullName>
    </submittedName>
</protein>
<evidence type="ECO:0000313" key="2">
    <source>
        <dbReference type="Proteomes" id="UP000886595"/>
    </source>
</evidence>
<dbReference type="EMBL" id="JAAMPC010000001">
    <property type="protein sequence ID" value="KAG2334385.1"/>
    <property type="molecule type" value="Genomic_DNA"/>
</dbReference>
<gene>
    <name evidence="1" type="ORF">Bca52824_005565</name>
</gene>
<accession>A0A8X7WS39</accession>